<comment type="caution">
    <text evidence="7">The sequence shown here is derived from an EMBL/GenBank/DDBJ whole genome shotgun (WGS) entry which is preliminary data.</text>
</comment>
<dbReference type="InterPro" id="IPR013976">
    <property type="entry name" value="HDOD"/>
</dbReference>
<name>A0ABV7H225_9BURK</name>
<evidence type="ECO:0000259" key="6">
    <source>
        <dbReference type="PROSITE" id="PS51833"/>
    </source>
</evidence>
<sequence>MSRTQAVASSPAPERFRVEAVIGRGAQGQVLRATDMRLGRSVALKTVHPDASTTAGPSLMDEARAVARLSHPNIVPLFDALDSGEDCTLVFEYVEGETVSALLKREGALPALRACQIAIDLLEALEHAHAQGVLHRDVKPANLMVSADSRTRLMDFGVACANLDELTRASGPIGSPRYMAPECFDGRFSAASDVYAVGAVLYEMLAGKPAFTQTSMPALMYAIANTAPPPLVPNGAQGIEAELIAVVNRALEKDESLRYTSARQMLDALQGHLEPGEATIPEEDALARGALTELFRRMRHRSDFPALSGAIRAVNRLSASESESVGKLSDLLMQDMALMTKLLRHVNSAQYGHLGGISSISHAIMIMGFDTVRALALSMLLLEHLPDRAQAARLQHEMINSLLAGAIGRELLARQHRRIKEQAFTAGVFRNLGAVLVRFYFPHECERIDRMVDAGSRFDDACAQVLGVTPQHVGTHAAKGWNMPDGLLRCMTALSQPELDRTDRRDEQHALRVATDLAVDLREIATSTPTEEHDAALSRLVKKYRKAWPDSEQGLRRIVDAAMQPFLDDAQALRLDLSRMPGQIVQRWRGLPESEPPASSNPQRALDNTFVIGSISALATVQRGSASGATKTQAVEPREFGVPEPAGGIEAALQEALARMRGATAAGSVSERLAQVLGAMHRAMGFSLTVLALKDVRLQQVRPVVLEADDASAAAGLKPLFEVDLDAKDELFALLAQRKTDVFIADAQVDSVRSRLPRGLAQGRAVRSLLFMSLTLDGRTLGFIYADYGSRTAPNLPAAQLALLKSMRDEAVGAFRKRVA</sequence>
<organism evidence="7 8">
    <name type="scientific">Piscinibacterium candidicorallinum</name>
    <dbReference type="NCBI Taxonomy" id="1793872"/>
    <lineage>
        <taxon>Bacteria</taxon>
        <taxon>Pseudomonadati</taxon>
        <taxon>Pseudomonadota</taxon>
        <taxon>Betaproteobacteria</taxon>
        <taxon>Burkholderiales</taxon>
        <taxon>Piscinibacterium</taxon>
    </lineage>
</organism>
<evidence type="ECO:0000256" key="3">
    <source>
        <dbReference type="ARBA" id="ARBA00022777"/>
    </source>
</evidence>
<dbReference type="PROSITE" id="PS51833">
    <property type="entry name" value="HDOD"/>
    <property type="match status" value="1"/>
</dbReference>
<dbReference type="Gene3D" id="3.30.450.40">
    <property type="match status" value="1"/>
</dbReference>
<evidence type="ECO:0000256" key="2">
    <source>
        <dbReference type="ARBA" id="ARBA00022741"/>
    </source>
</evidence>
<keyword evidence="8" id="KW-1185">Reference proteome</keyword>
<feature type="domain" description="Protein kinase" evidence="5">
    <location>
        <begin position="16"/>
        <end position="273"/>
    </location>
</feature>
<gene>
    <name evidence="7" type="ORF">ACFOEN_04235</name>
</gene>
<reference evidence="8" key="1">
    <citation type="journal article" date="2019" name="Int. J. Syst. Evol. Microbiol.">
        <title>The Global Catalogue of Microorganisms (GCM) 10K type strain sequencing project: providing services to taxonomists for standard genome sequencing and annotation.</title>
        <authorList>
            <consortium name="The Broad Institute Genomics Platform"/>
            <consortium name="The Broad Institute Genome Sequencing Center for Infectious Disease"/>
            <person name="Wu L."/>
            <person name="Ma J."/>
        </authorList>
    </citation>
    <scope>NUCLEOTIDE SEQUENCE [LARGE SCALE GENOMIC DNA]</scope>
    <source>
        <strain evidence="8">KCTC 52168</strain>
    </source>
</reference>
<keyword evidence="3" id="KW-0418">Kinase</keyword>
<dbReference type="InterPro" id="IPR008271">
    <property type="entry name" value="Ser/Thr_kinase_AS"/>
</dbReference>
<dbReference type="SUPFAM" id="SSF56112">
    <property type="entry name" value="Protein kinase-like (PK-like)"/>
    <property type="match status" value="1"/>
</dbReference>
<evidence type="ECO:0000259" key="5">
    <source>
        <dbReference type="PROSITE" id="PS50011"/>
    </source>
</evidence>
<evidence type="ECO:0000313" key="7">
    <source>
        <dbReference type="EMBL" id="MFC3146848.1"/>
    </source>
</evidence>
<dbReference type="PROSITE" id="PS50011">
    <property type="entry name" value="PROTEIN_KINASE_DOM"/>
    <property type="match status" value="1"/>
</dbReference>
<dbReference type="PANTHER" id="PTHR43289:SF6">
    <property type="entry name" value="SERINE_THREONINE-PROTEIN KINASE NEKL-3"/>
    <property type="match status" value="1"/>
</dbReference>
<evidence type="ECO:0000256" key="1">
    <source>
        <dbReference type="ARBA" id="ARBA00022679"/>
    </source>
</evidence>
<dbReference type="Pfam" id="PF00069">
    <property type="entry name" value="Pkinase"/>
    <property type="match status" value="1"/>
</dbReference>
<dbReference type="Gene3D" id="1.10.3210.10">
    <property type="entry name" value="Hypothetical protein af1432"/>
    <property type="match status" value="1"/>
</dbReference>
<dbReference type="EMBL" id="JBHRTI010000003">
    <property type="protein sequence ID" value="MFC3146848.1"/>
    <property type="molecule type" value="Genomic_DNA"/>
</dbReference>
<proteinExistence type="predicted"/>
<accession>A0ABV7H225</accession>
<dbReference type="InterPro" id="IPR000719">
    <property type="entry name" value="Prot_kinase_dom"/>
</dbReference>
<dbReference type="PANTHER" id="PTHR43289">
    <property type="entry name" value="MITOGEN-ACTIVATED PROTEIN KINASE KINASE KINASE 20-RELATED"/>
    <property type="match status" value="1"/>
</dbReference>
<dbReference type="SUPFAM" id="SSF109604">
    <property type="entry name" value="HD-domain/PDEase-like"/>
    <property type="match status" value="1"/>
</dbReference>
<protein>
    <submittedName>
        <fullName evidence="7">HDOD domain-containing protein</fullName>
    </submittedName>
</protein>
<dbReference type="Proteomes" id="UP001595556">
    <property type="component" value="Unassembled WGS sequence"/>
</dbReference>
<dbReference type="InterPro" id="IPR011009">
    <property type="entry name" value="Kinase-like_dom_sf"/>
</dbReference>
<evidence type="ECO:0000256" key="4">
    <source>
        <dbReference type="ARBA" id="ARBA00022840"/>
    </source>
</evidence>
<dbReference type="Pfam" id="PF08668">
    <property type="entry name" value="HDOD"/>
    <property type="match status" value="1"/>
</dbReference>
<evidence type="ECO:0000313" key="8">
    <source>
        <dbReference type="Proteomes" id="UP001595556"/>
    </source>
</evidence>
<dbReference type="RefSeq" id="WP_377301384.1">
    <property type="nucleotide sequence ID" value="NZ_CP180191.1"/>
</dbReference>
<dbReference type="CDD" id="cd14014">
    <property type="entry name" value="STKc_PknB_like"/>
    <property type="match status" value="1"/>
</dbReference>
<dbReference type="InterPro" id="IPR029016">
    <property type="entry name" value="GAF-like_dom_sf"/>
</dbReference>
<keyword evidence="1" id="KW-0808">Transferase</keyword>
<dbReference type="SMART" id="SM00220">
    <property type="entry name" value="S_TKc"/>
    <property type="match status" value="1"/>
</dbReference>
<feature type="domain" description="HDOD" evidence="6">
    <location>
        <begin position="304"/>
        <end position="497"/>
    </location>
</feature>
<dbReference type="PROSITE" id="PS00108">
    <property type="entry name" value="PROTEIN_KINASE_ST"/>
    <property type="match status" value="1"/>
</dbReference>
<dbReference type="Gene3D" id="1.10.510.10">
    <property type="entry name" value="Transferase(Phosphotransferase) domain 1"/>
    <property type="match status" value="1"/>
</dbReference>
<keyword evidence="4" id="KW-0067">ATP-binding</keyword>
<keyword evidence="2" id="KW-0547">Nucleotide-binding</keyword>